<sequence length="87" mass="9429">MSQTIVYGSGYTTISKCLAASAKLDLSRTKAHEYRNKLPPLKVLRGRILSNLPLTTWAVSNLEKPKEQRSKGVPSGFLLGPGLVSST</sequence>
<keyword evidence="3" id="KW-1185">Reference proteome</keyword>
<evidence type="ECO:0000313" key="3">
    <source>
        <dbReference type="Proteomes" id="UP001307889"/>
    </source>
</evidence>
<dbReference type="EMBL" id="AP028909">
    <property type="protein sequence ID" value="BES88818.1"/>
    <property type="molecule type" value="Genomic_DNA"/>
</dbReference>
<proteinExistence type="predicted"/>
<organism evidence="2 3">
    <name type="scientific">Nesidiocoris tenuis</name>
    <dbReference type="NCBI Taxonomy" id="355587"/>
    <lineage>
        <taxon>Eukaryota</taxon>
        <taxon>Metazoa</taxon>
        <taxon>Ecdysozoa</taxon>
        <taxon>Arthropoda</taxon>
        <taxon>Hexapoda</taxon>
        <taxon>Insecta</taxon>
        <taxon>Pterygota</taxon>
        <taxon>Neoptera</taxon>
        <taxon>Paraneoptera</taxon>
        <taxon>Hemiptera</taxon>
        <taxon>Heteroptera</taxon>
        <taxon>Panheteroptera</taxon>
        <taxon>Cimicomorpha</taxon>
        <taxon>Miridae</taxon>
        <taxon>Dicyphina</taxon>
        <taxon>Nesidiocoris</taxon>
    </lineage>
</organism>
<feature type="region of interest" description="Disordered" evidence="1">
    <location>
        <begin position="65"/>
        <end position="87"/>
    </location>
</feature>
<gene>
    <name evidence="2" type="ORF">NTJ_01625</name>
</gene>
<evidence type="ECO:0000313" key="2">
    <source>
        <dbReference type="EMBL" id="BES88818.1"/>
    </source>
</evidence>
<dbReference type="Proteomes" id="UP001307889">
    <property type="component" value="Chromosome 1"/>
</dbReference>
<reference evidence="2 3" key="1">
    <citation type="submission" date="2023-09" db="EMBL/GenBank/DDBJ databases">
        <title>Nesidiocoris tenuis whole genome shotgun sequence.</title>
        <authorList>
            <person name="Shibata T."/>
            <person name="Shimoda M."/>
            <person name="Kobayashi T."/>
            <person name="Uehara T."/>
        </authorList>
    </citation>
    <scope>NUCLEOTIDE SEQUENCE [LARGE SCALE GENOMIC DNA]</scope>
    <source>
        <strain evidence="2 3">Japan</strain>
    </source>
</reference>
<evidence type="ECO:0000256" key="1">
    <source>
        <dbReference type="SAM" id="MobiDB-lite"/>
    </source>
</evidence>
<name>A0ABN7A9Z0_9HEMI</name>
<accession>A0ABN7A9Z0</accession>
<protein>
    <submittedName>
        <fullName evidence="2">Uncharacterized protein</fullName>
    </submittedName>
</protein>